<keyword evidence="1" id="KW-0472">Membrane</keyword>
<dbReference type="InterPro" id="IPR030925">
    <property type="entry name" value="T2SS_GspN_Lepto"/>
</dbReference>
<protein>
    <submittedName>
        <fullName evidence="2">Type II secretion system protein N</fullName>
    </submittedName>
</protein>
<proteinExistence type="predicted"/>
<dbReference type="RefSeq" id="WP_084066910.1">
    <property type="nucleotide sequence ID" value="NZ_FWXY01000002.1"/>
</dbReference>
<keyword evidence="1" id="KW-0812">Transmembrane</keyword>
<dbReference type="STRING" id="1121400.SAMN02746065_102255"/>
<name>A0A1W1ZFI1_9BACT</name>
<keyword evidence="1" id="KW-1133">Transmembrane helix</keyword>
<sequence>MGVKSIFLYLLYTLGAFVVFLYLLLPGERLATIMSRILNKSLEPVTISMEDIKWHLPLKLGGKGIVVSLPRDRRIFVEHLWLKPAWTTFLNESKTIDFDMDLYKGRAFGRVEFSLEPEQGLSGMPLSYIVDARFDGIHIENFQYKSPQGDITVSCLAGGQFTLSRSQDRGLGGIGEIKITNCAVDIVHEILSGMGIPGVNFETVKITYRLEDNNLEILGCRATGAEMTLTVSGTVALNAPISRSRLDLKGRVQPDAGYLAGIPNLPPMVSAFLGRFKGKGVPFKIKGTLDRPGVSL</sequence>
<gene>
    <name evidence="2" type="ORF">SAMN02746065_102255</name>
</gene>
<dbReference type="OrthoDB" id="5422058at2"/>
<accession>A0A1W1ZFI1</accession>
<dbReference type="NCBIfam" id="TIGR04411">
    <property type="entry name" value="T2SS_GspN_Lepto"/>
    <property type="match status" value="1"/>
</dbReference>
<keyword evidence="3" id="KW-1185">Reference proteome</keyword>
<reference evidence="2 3" key="1">
    <citation type="submission" date="2017-04" db="EMBL/GenBank/DDBJ databases">
        <authorList>
            <person name="Afonso C.L."/>
            <person name="Miller P.J."/>
            <person name="Scott M.A."/>
            <person name="Spackman E."/>
            <person name="Goraichik I."/>
            <person name="Dimitrov K.M."/>
            <person name="Suarez D.L."/>
            <person name="Swayne D.E."/>
        </authorList>
    </citation>
    <scope>NUCLEOTIDE SEQUENCE [LARGE SCALE GENOMIC DNA]</scope>
    <source>
        <strain evidence="2 3">DSM 3385</strain>
    </source>
</reference>
<dbReference type="AlphaFoldDB" id="A0A1W1ZFI1"/>
<evidence type="ECO:0000256" key="1">
    <source>
        <dbReference type="SAM" id="Phobius"/>
    </source>
</evidence>
<evidence type="ECO:0000313" key="2">
    <source>
        <dbReference type="EMBL" id="SMC47106.1"/>
    </source>
</evidence>
<organism evidence="2 3">
    <name type="scientific">Desulfocicer vacuolatum DSM 3385</name>
    <dbReference type="NCBI Taxonomy" id="1121400"/>
    <lineage>
        <taxon>Bacteria</taxon>
        <taxon>Pseudomonadati</taxon>
        <taxon>Thermodesulfobacteriota</taxon>
        <taxon>Desulfobacteria</taxon>
        <taxon>Desulfobacterales</taxon>
        <taxon>Desulfobacteraceae</taxon>
        <taxon>Desulfocicer</taxon>
    </lineage>
</organism>
<dbReference type="Proteomes" id="UP000192418">
    <property type="component" value="Unassembled WGS sequence"/>
</dbReference>
<evidence type="ECO:0000313" key="3">
    <source>
        <dbReference type="Proteomes" id="UP000192418"/>
    </source>
</evidence>
<dbReference type="EMBL" id="FWXY01000002">
    <property type="protein sequence ID" value="SMC47106.1"/>
    <property type="molecule type" value="Genomic_DNA"/>
</dbReference>
<feature type="transmembrane region" description="Helical" evidence="1">
    <location>
        <begin position="6"/>
        <end position="25"/>
    </location>
</feature>